<protein>
    <recommendedName>
        <fullName evidence="4">Thymidylate synthase</fullName>
        <ecNumber evidence="3">2.1.1.45</ecNumber>
    </recommendedName>
</protein>
<evidence type="ECO:0000256" key="1">
    <source>
        <dbReference type="ARBA" id="ARBA00004992"/>
    </source>
</evidence>
<dbReference type="GO" id="GO:0006231">
    <property type="term" value="P:dTMP biosynthetic process"/>
    <property type="evidence" value="ECO:0007669"/>
    <property type="project" value="InterPro"/>
</dbReference>
<dbReference type="CDD" id="cd00351">
    <property type="entry name" value="TS_Pyrimidine_HMase"/>
    <property type="match status" value="1"/>
</dbReference>
<evidence type="ECO:0000256" key="9">
    <source>
        <dbReference type="PROSITE-ProRule" id="PRU10016"/>
    </source>
</evidence>
<dbReference type="PANTHER" id="PTHR11548">
    <property type="entry name" value="THYMIDYLATE SYNTHASE 1"/>
    <property type="match status" value="1"/>
</dbReference>
<evidence type="ECO:0000256" key="5">
    <source>
        <dbReference type="ARBA" id="ARBA00022603"/>
    </source>
</evidence>
<comment type="catalytic activity">
    <reaction evidence="8">
        <text>dUMP + (6R)-5,10-methylene-5,6,7,8-tetrahydrofolate = 7,8-dihydrofolate + dTMP</text>
        <dbReference type="Rhea" id="RHEA:12104"/>
        <dbReference type="ChEBI" id="CHEBI:15636"/>
        <dbReference type="ChEBI" id="CHEBI:57451"/>
        <dbReference type="ChEBI" id="CHEBI:63528"/>
        <dbReference type="ChEBI" id="CHEBI:246422"/>
        <dbReference type="EC" id="2.1.1.45"/>
    </reaction>
</comment>
<dbReference type="EMBL" id="OU900101">
    <property type="protein sequence ID" value="CAG9864402.1"/>
    <property type="molecule type" value="Genomic_DNA"/>
</dbReference>
<dbReference type="AlphaFoldDB" id="A0A9N9XU43"/>
<dbReference type="HAMAP" id="MF_00008">
    <property type="entry name" value="Thymidy_synth_bact"/>
    <property type="match status" value="1"/>
</dbReference>
<name>A0A9N9XU43_PHYSR</name>
<evidence type="ECO:0000256" key="8">
    <source>
        <dbReference type="ARBA" id="ARBA00047344"/>
    </source>
</evidence>
<gene>
    <name evidence="11" type="ORF">PHYEVI_LOCUS10658</name>
</gene>
<dbReference type="PROSITE" id="PS00091">
    <property type="entry name" value="THYMIDYLATE_SYNTHASE"/>
    <property type="match status" value="1"/>
</dbReference>
<feature type="domain" description="Thymidylate synthase/dCMP hydroxymethylase" evidence="10">
    <location>
        <begin position="77"/>
        <end position="357"/>
    </location>
</feature>
<dbReference type="NCBIfam" id="NF002497">
    <property type="entry name" value="PRK01827.1-3"/>
    <property type="match status" value="1"/>
</dbReference>
<evidence type="ECO:0000259" key="10">
    <source>
        <dbReference type="Pfam" id="PF00303"/>
    </source>
</evidence>
<keyword evidence="7" id="KW-0545">Nucleotide biosynthesis</keyword>
<organism evidence="11 12">
    <name type="scientific">Phyllotreta striolata</name>
    <name type="common">Striped flea beetle</name>
    <name type="synonym">Crioceris striolata</name>
    <dbReference type="NCBI Taxonomy" id="444603"/>
    <lineage>
        <taxon>Eukaryota</taxon>
        <taxon>Metazoa</taxon>
        <taxon>Ecdysozoa</taxon>
        <taxon>Arthropoda</taxon>
        <taxon>Hexapoda</taxon>
        <taxon>Insecta</taxon>
        <taxon>Pterygota</taxon>
        <taxon>Neoptera</taxon>
        <taxon>Endopterygota</taxon>
        <taxon>Coleoptera</taxon>
        <taxon>Polyphaga</taxon>
        <taxon>Cucujiformia</taxon>
        <taxon>Chrysomeloidea</taxon>
        <taxon>Chrysomelidae</taxon>
        <taxon>Galerucinae</taxon>
        <taxon>Alticini</taxon>
        <taxon>Phyllotreta</taxon>
    </lineage>
</organism>
<feature type="active site" evidence="9">
    <location>
        <position position="240"/>
    </location>
</feature>
<accession>A0A9N9XU43</accession>
<dbReference type="Pfam" id="PF00303">
    <property type="entry name" value="Thymidylat_synt"/>
    <property type="match status" value="1"/>
</dbReference>
<dbReference type="InterPro" id="IPR036926">
    <property type="entry name" value="Thymidate_synth/dCMP_Mease_sf"/>
</dbReference>
<reference evidence="11" key="1">
    <citation type="submission" date="2022-01" db="EMBL/GenBank/DDBJ databases">
        <authorList>
            <person name="King R."/>
        </authorList>
    </citation>
    <scope>NUCLEOTIDE SEQUENCE</scope>
</reference>
<keyword evidence="12" id="KW-1185">Reference proteome</keyword>
<evidence type="ECO:0000256" key="7">
    <source>
        <dbReference type="ARBA" id="ARBA00022727"/>
    </source>
</evidence>
<dbReference type="Gene3D" id="3.30.572.10">
    <property type="entry name" value="Thymidylate synthase/dCMP hydroxymethylase domain"/>
    <property type="match status" value="1"/>
</dbReference>
<dbReference type="InterPro" id="IPR020940">
    <property type="entry name" value="Thymidylate_synthase_AS"/>
</dbReference>
<evidence type="ECO:0000313" key="11">
    <source>
        <dbReference type="EMBL" id="CAG9864402.1"/>
    </source>
</evidence>
<evidence type="ECO:0000256" key="2">
    <source>
        <dbReference type="ARBA" id="ARBA00009972"/>
    </source>
</evidence>
<dbReference type="GO" id="GO:0005739">
    <property type="term" value="C:mitochondrion"/>
    <property type="evidence" value="ECO:0007669"/>
    <property type="project" value="TreeGrafter"/>
</dbReference>
<dbReference type="OrthoDB" id="766at2759"/>
<dbReference type="SUPFAM" id="SSF55831">
    <property type="entry name" value="Thymidylate synthase/dCMP hydroxymethylase"/>
    <property type="match status" value="1"/>
</dbReference>
<dbReference type="FunFam" id="3.30.572.10:FF:000002">
    <property type="entry name" value="Possible thymidylate synthase"/>
    <property type="match status" value="1"/>
</dbReference>
<evidence type="ECO:0000256" key="4">
    <source>
        <dbReference type="ARBA" id="ARBA00015931"/>
    </source>
</evidence>
<dbReference type="InterPro" id="IPR023451">
    <property type="entry name" value="Thymidate_synth/dCMP_Mease_dom"/>
</dbReference>
<dbReference type="Proteomes" id="UP001153712">
    <property type="component" value="Chromosome 8"/>
</dbReference>
<dbReference type="GO" id="GO:0005829">
    <property type="term" value="C:cytosol"/>
    <property type="evidence" value="ECO:0007669"/>
    <property type="project" value="TreeGrafter"/>
</dbReference>
<dbReference type="InterPro" id="IPR000398">
    <property type="entry name" value="Thymidylate_synthase"/>
</dbReference>
<dbReference type="GO" id="GO:0032259">
    <property type="term" value="P:methylation"/>
    <property type="evidence" value="ECO:0007669"/>
    <property type="project" value="UniProtKB-KW"/>
</dbReference>
<evidence type="ECO:0000256" key="6">
    <source>
        <dbReference type="ARBA" id="ARBA00022679"/>
    </source>
</evidence>
<comment type="pathway">
    <text evidence="1">Pyrimidine metabolism; dTTP biosynthesis.</text>
</comment>
<dbReference type="EC" id="2.1.1.45" evidence="3"/>
<keyword evidence="5" id="KW-0489">Methyltransferase</keyword>
<proteinExistence type="inferred from homology"/>
<dbReference type="NCBIfam" id="TIGR03284">
    <property type="entry name" value="thym_sym"/>
    <property type="match status" value="1"/>
</dbReference>
<sequence>MHTSISTKVLSKKALLRNFDKLRKIATAEMSGVQVATKTGEKVTIEITLDKAKLNGTNAAPLDRGDEAPSKRHQEFQYLDHIRRIISDGNKRCDRTGVGTYSIFGAQMRYDLRHSFPLLTTKRVFWRGVVEELLWFIKGSTNALELRDKNVHIWDANGTREFLDSVGLKDREEGDLGPVYGFQWRHFGAQYKGMRADYANQGIDQLAHVINTIKTRPTDRRMIMCAWNPLDIPEMALPPCHCLVQFFVAEDELSCQLYQRSADMGLGVPFNIASYALLTYMIAHVTGLKPAEFIHTLGDSHVYLNHVDVLKEQLRREPRAFPKLVIKRKVENIEDFTMDDFELVGYNPHPKLSMPMAL</sequence>
<dbReference type="InterPro" id="IPR045097">
    <property type="entry name" value="Thymidate_synth/dCMP_Mease"/>
</dbReference>
<dbReference type="PRINTS" id="PR00108">
    <property type="entry name" value="THYMDSNTHASE"/>
</dbReference>
<dbReference type="GO" id="GO:0004799">
    <property type="term" value="F:thymidylate synthase activity"/>
    <property type="evidence" value="ECO:0007669"/>
    <property type="project" value="UniProtKB-EC"/>
</dbReference>
<evidence type="ECO:0000313" key="12">
    <source>
        <dbReference type="Proteomes" id="UP001153712"/>
    </source>
</evidence>
<keyword evidence="6" id="KW-0808">Transferase</keyword>
<evidence type="ECO:0000256" key="3">
    <source>
        <dbReference type="ARBA" id="ARBA00011947"/>
    </source>
</evidence>
<comment type="similarity">
    <text evidence="2">Belongs to the thymidylate synthase family.</text>
</comment>
<dbReference type="PANTHER" id="PTHR11548:SF2">
    <property type="entry name" value="THYMIDYLATE SYNTHASE"/>
    <property type="match status" value="1"/>
</dbReference>